<reference evidence="1 2" key="1">
    <citation type="journal article" date="2014" name="Genome Announc.">
        <title>Complete Genome Sequence of the Model Rhizosphere Strain Azospirillum brasilense Az39, Successfully Applied in Agriculture.</title>
        <authorList>
            <person name="Rivera D."/>
            <person name="Revale S."/>
            <person name="Molina R."/>
            <person name="Gualpa J."/>
            <person name="Puente M."/>
            <person name="Maroniche G."/>
            <person name="Paris G."/>
            <person name="Baker D."/>
            <person name="Clavijo B."/>
            <person name="McLay K."/>
            <person name="Spaepen S."/>
            <person name="Perticari A."/>
            <person name="Vazquez M."/>
            <person name="Wisniewski-Dye F."/>
            <person name="Watkins C."/>
            <person name="Martinez-Abarca F."/>
            <person name="Vanderleyden J."/>
            <person name="Cassan F."/>
        </authorList>
    </citation>
    <scope>NUCLEOTIDE SEQUENCE [LARGE SCALE GENOMIC DNA]</scope>
    <source>
        <strain evidence="1 2">Az39</strain>
        <plasmid evidence="1">AbAZ39_p5</plasmid>
    </source>
</reference>
<accession>A0A060E094</accession>
<proteinExistence type="predicted"/>
<evidence type="ECO:0000313" key="1">
    <source>
        <dbReference type="EMBL" id="AIB16673.1"/>
    </source>
</evidence>
<dbReference type="InterPro" id="IPR029063">
    <property type="entry name" value="SAM-dependent_MTases_sf"/>
</dbReference>
<keyword evidence="1" id="KW-0614">Plasmid</keyword>
<protein>
    <submittedName>
        <fullName evidence="1">Crotonobetainyl-CoA:carnitine CoA-transferase</fullName>
    </submittedName>
</protein>
<dbReference type="AlphaFoldDB" id="A0A060E094"/>
<geneLocation type="plasmid" evidence="1 2">
    <name>AbAZ39_p5</name>
</geneLocation>
<organism evidence="1 2">
    <name type="scientific">Azospirillum argentinense</name>
    <dbReference type="NCBI Taxonomy" id="2970906"/>
    <lineage>
        <taxon>Bacteria</taxon>
        <taxon>Pseudomonadati</taxon>
        <taxon>Pseudomonadota</taxon>
        <taxon>Alphaproteobacteria</taxon>
        <taxon>Rhodospirillales</taxon>
        <taxon>Azospirillaceae</taxon>
        <taxon>Azospirillum</taxon>
    </lineage>
</organism>
<gene>
    <name evidence="1" type="ORF">ABAZ39_33095</name>
</gene>
<evidence type="ECO:0000313" key="2">
    <source>
        <dbReference type="Proteomes" id="UP000027186"/>
    </source>
</evidence>
<dbReference type="Proteomes" id="UP000027186">
    <property type="component" value="Plasmid AbAZ39_p5"/>
</dbReference>
<dbReference type="Gene3D" id="3.40.50.150">
    <property type="entry name" value="Vaccinia Virus protein VP39"/>
    <property type="match status" value="1"/>
</dbReference>
<dbReference type="RefSeq" id="WP_040138488.1">
    <property type="nucleotide sequence ID" value="NZ_CP007798.1"/>
</dbReference>
<keyword evidence="1" id="KW-0808">Transferase</keyword>
<sequence length="251" mass="28344">MADPTSLDILTFGPAGETERRRDVVGLLRDCPIPEGELLMNLGLFLTPQTLSRVLFMDFLYRQGLEMQGAVMEFGCRWGQNSSLFCALRGVYEPFNRLRKVVAFDTFAGFPSVRPEDGEQMKTGAYATTEGYEAYLDRVLAHQEQESPLSHLRKYEIVKGDVIATVPEYLQKHPETVISLAYFDLDLYEPTLACLQAIRGHITRGTVLGFDEANDPATPGETVAIREALGLDRYALRRYRYNARTSYLVIE</sequence>
<dbReference type="KEGG" id="abq:ABAZ39_33095"/>
<name>A0A060E094_9PROT</name>
<dbReference type="GO" id="GO:0016740">
    <property type="term" value="F:transferase activity"/>
    <property type="evidence" value="ECO:0007669"/>
    <property type="project" value="UniProtKB-KW"/>
</dbReference>
<dbReference type="EMBL" id="CP007798">
    <property type="protein sequence ID" value="AIB16673.1"/>
    <property type="molecule type" value="Genomic_DNA"/>
</dbReference>